<gene>
    <name evidence="2" type="ORF">IAC07_06635</name>
</gene>
<accession>A0A940DNI5</accession>
<dbReference type="EMBL" id="JADIMJ010000098">
    <property type="protein sequence ID" value="MBO8454378.1"/>
    <property type="molecule type" value="Genomic_DNA"/>
</dbReference>
<dbReference type="AlphaFoldDB" id="A0A940DNI5"/>
<name>A0A940DNI5_9BACT</name>
<protein>
    <recommendedName>
        <fullName evidence="4">DUF4595 domain-containing protein</fullName>
    </recommendedName>
</protein>
<keyword evidence="1" id="KW-0732">Signal</keyword>
<dbReference type="Proteomes" id="UP000771749">
    <property type="component" value="Unassembled WGS sequence"/>
</dbReference>
<comment type="caution">
    <text evidence="2">The sequence shown here is derived from an EMBL/GenBank/DDBJ whole genome shotgun (WGS) entry which is preliminary data.</text>
</comment>
<sequence length="271" mass="31460">MKRIFYLLVAAAFVVCSCDSLVPNHLEQENENGGSGSDDQGGISSETASKLVKEIVWEDDEMILFDYDDKNRIIKISWTDINSEYSYFYELKYLQNNVIQLLYNGHDPEPLHYEFDSDGFLKKTSINENYYTEYFYIDGIYSSSLTKSNDEFGKFTSETSAIYENGNCVILSHHDEFIDTDGDENDSSYDSEYSEIWTYTDIENKMNVDIFSRIDPEEMYFKLKGISSHDLPATYGNYMYEYEFDDDGYVTRISLINNMEGTVDICLITYC</sequence>
<evidence type="ECO:0000313" key="3">
    <source>
        <dbReference type="Proteomes" id="UP000771749"/>
    </source>
</evidence>
<evidence type="ECO:0000313" key="2">
    <source>
        <dbReference type="EMBL" id="MBO8454378.1"/>
    </source>
</evidence>
<proteinExistence type="predicted"/>
<feature type="signal peptide" evidence="1">
    <location>
        <begin position="1"/>
        <end position="17"/>
    </location>
</feature>
<dbReference type="PROSITE" id="PS51257">
    <property type="entry name" value="PROKAR_LIPOPROTEIN"/>
    <property type="match status" value="1"/>
</dbReference>
<reference evidence="2" key="1">
    <citation type="submission" date="2020-10" db="EMBL/GenBank/DDBJ databases">
        <authorList>
            <person name="Gilroy R."/>
        </authorList>
    </citation>
    <scope>NUCLEOTIDE SEQUENCE</scope>
    <source>
        <strain evidence="2">F1-3629</strain>
    </source>
</reference>
<organism evidence="2 3">
    <name type="scientific">Candidatus Cryptobacteroides gallistercoris</name>
    <dbReference type="NCBI Taxonomy" id="2840765"/>
    <lineage>
        <taxon>Bacteria</taxon>
        <taxon>Pseudomonadati</taxon>
        <taxon>Bacteroidota</taxon>
        <taxon>Bacteroidia</taxon>
        <taxon>Bacteroidales</taxon>
        <taxon>Candidatus Cryptobacteroides</taxon>
    </lineage>
</organism>
<reference evidence="2" key="2">
    <citation type="journal article" date="2021" name="PeerJ">
        <title>Extensive microbial diversity within the chicken gut microbiome revealed by metagenomics and culture.</title>
        <authorList>
            <person name="Gilroy R."/>
            <person name="Ravi A."/>
            <person name="Getino M."/>
            <person name="Pursley I."/>
            <person name="Horton D.L."/>
            <person name="Alikhan N.F."/>
            <person name="Baker D."/>
            <person name="Gharbi K."/>
            <person name="Hall N."/>
            <person name="Watson M."/>
            <person name="Adriaenssens E.M."/>
            <person name="Foster-Nyarko E."/>
            <person name="Jarju S."/>
            <person name="Secka A."/>
            <person name="Antonio M."/>
            <person name="Oren A."/>
            <person name="Chaudhuri R.R."/>
            <person name="La Ragione R."/>
            <person name="Hildebrand F."/>
            <person name="Pallen M.J."/>
        </authorList>
    </citation>
    <scope>NUCLEOTIDE SEQUENCE</scope>
    <source>
        <strain evidence="2">F1-3629</strain>
    </source>
</reference>
<evidence type="ECO:0000256" key="1">
    <source>
        <dbReference type="SAM" id="SignalP"/>
    </source>
</evidence>
<evidence type="ECO:0008006" key="4">
    <source>
        <dbReference type="Google" id="ProtNLM"/>
    </source>
</evidence>
<feature type="chain" id="PRO_5036934704" description="DUF4595 domain-containing protein" evidence="1">
    <location>
        <begin position="18"/>
        <end position="271"/>
    </location>
</feature>